<sequence length="398" mass="42999">MRKVDVVIVGAGAAGLSLAWRLAGPGAPAGGPRVALVEPPPGGPRTQDRTWCFWEPEPGEWDAAVGHRWPRVSVIGPDGAEHAAPIAPLVYKMVRSRDYAAHVEGALPAERVTRVAATVYRLSDGADHATVHAIGANGRELRIAARWVFDSRPPPRPPAAATTLLQHFRGWFVHTERDSFRTDTAVLMDLRPPQPPRGVAFGYLLPFSPRTALVEYTQFTREVLDDSGYDAGLSHYLGSVLGIGDYTVTGTEQGVIPMTDAHFPRRAGRRILRIGAAGGATRPATGYTFAALQRQTAATARALAAGRAPVPPLPHRRRHLLMDAVLLRALDTGRLDGARFFAGLFARRPVRQVLDFLDGRSTPAQEIAIGLHTPVLPMSLTTAEVLVRSIGRRGRVTV</sequence>
<gene>
    <name evidence="1" type="ORF">CLV72_101839</name>
</gene>
<organism evidence="1 2">
    <name type="scientific">Allonocardiopsis opalescens</name>
    <dbReference type="NCBI Taxonomy" id="1144618"/>
    <lineage>
        <taxon>Bacteria</taxon>
        <taxon>Bacillati</taxon>
        <taxon>Actinomycetota</taxon>
        <taxon>Actinomycetes</taxon>
        <taxon>Streptosporangiales</taxon>
        <taxon>Allonocardiopsis</taxon>
    </lineage>
</organism>
<dbReference type="EMBL" id="PVZC01000001">
    <property type="protein sequence ID" value="PRY02238.1"/>
    <property type="molecule type" value="Genomic_DNA"/>
</dbReference>
<proteinExistence type="predicted"/>
<name>A0A2T0QE99_9ACTN</name>
<reference evidence="1 2" key="1">
    <citation type="submission" date="2018-03" db="EMBL/GenBank/DDBJ databases">
        <title>Genomic Encyclopedia of Archaeal and Bacterial Type Strains, Phase II (KMG-II): from individual species to whole genera.</title>
        <authorList>
            <person name="Goeker M."/>
        </authorList>
    </citation>
    <scope>NUCLEOTIDE SEQUENCE [LARGE SCALE GENOMIC DNA]</scope>
    <source>
        <strain evidence="1 2">DSM 45601</strain>
    </source>
</reference>
<evidence type="ECO:0000313" key="1">
    <source>
        <dbReference type="EMBL" id="PRY02238.1"/>
    </source>
</evidence>
<dbReference type="Gene3D" id="3.50.50.60">
    <property type="entry name" value="FAD/NAD(P)-binding domain"/>
    <property type="match status" value="1"/>
</dbReference>
<keyword evidence="2" id="KW-1185">Reference proteome</keyword>
<protein>
    <submittedName>
        <fullName evidence="1">Lycopene beta-cyclase</fullName>
    </submittedName>
</protein>
<dbReference type="OrthoDB" id="24355at2"/>
<dbReference type="InterPro" id="IPR036188">
    <property type="entry name" value="FAD/NAD-bd_sf"/>
</dbReference>
<dbReference type="AlphaFoldDB" id="A0A2T0QE99"/>
<dbReference type="SUPFAM" id="SSF51905">
    <property type="entry name" value="FAD/NAD(P)-binding domain"/>
    <property type="match status" value="1"/>
</dbReference>
<dbReference type="Proteomes" id="UP000237846">
    <property type="component" value="Unassembled WGS sequence"/>
</dbReference>
<accession>A0A2T0QE99</accession>
<dbReference type="Pfam" id="PF05834">
    <property type="entry name" value="Lycopene_cycl"/>
    <property type="match status" value="1"/>
</dbReference>
<dbReference type="RefSeq" id="WP_106239436.1">
    <property type="nucleotide sequence ID" value="NZ_PVZC01000001.1"/>
</dbReference>
<evidence type="ECO:0000313" key="2">
    <source>
        <dbReference type="Proteomes" id="UP000237846"/>
    </source>
</evidence>
<comment type="caution">
    <text evidence="1">The sequence shown here is derived from an EMBL/GenBank/DDBJ whole genome shotgun (WGS) entry which is preliminary data.</text>
</comment>